<evidence type="ECO:0000313" key="2">
    <source>
        <dbReference type="EMBL" id="PNT67945.1"/>
    </source>
</evidence>
<dbReference type="EMBL" id="CM000882">
    <property type="protein sequence ID" value="PNT67944.1"/>
    <property type="molecule type" value="Genomic_DNA"/>
</dbReference>
<dbReference type="Proteomes" id="UP000008810">
    <property type="component" value="Chromosome 3"/>
</dbReference>
<dbReference type="Gramene" id="PNT67944">
    <property type="protein sequence ID" value="PNT67944"/>
    <property type="gene ID" value="BRADI_3g34102v3"/>
</dbReference>
<organism evidence="2">
    <name type="scientific">Brachypodium distachyon</name>
    <name type="common">Purple false brome</name>
    <name type="synonym">Trachynia distachya</name>
    <dbReference type="NCBI Taxonomy" id="15368"/>
    <lineage>
        <taxon>Eukaryota</taxon>
        <taxon>Viridiplantae</taxon>
        <taxon>Streptophyta</taxon>
        <taxon>Embryophyta</taxon>
        <taxon>Tracheophyta</taxon>
        <taxon>Spermatophyta</taxon>
        <taxon>Magnoliopsida</taxon>
        <taxon>Liliopsida</taxon>
        <taxon>Poales</taxon>
        <taxon>Poaceae</taxon>
        <taxon>BOP clade</taxon>
        <taxon>Pooideae</taxon>
        <taxon>Stipodae</taxon>
        <taxon>Brachypodieae</taxon>
        <taxon>Brachypodium</taxon>
    </lineage>
</organism>
<feature type="region of interest" description="Disordered" evidence="1">
    <location>
        <begin position="167"/>
        <end position="186"/>
    </location>
</feature>
<feature type="region of interest" description="Disordered" evidence="1">
    <location>
        <begin position="90"/>
        <end position="109"/>
    </location>
</feature>
<reference evidence="2" key="2">
    <citation type="submission" date="2017-06" db="EMBL/GenBank/DDBJ databases">
        <title>WGS assembly of Brachypodium distachyon.</title>
        <authorList>
            <consortium name="The International Brachypodium Initiative"/>
            <person name="Lucas S."/>
            <person name="Harmon-Smith M."/>
            <person name="Lail K."/>
            <person name="Tice H."/>
            <person name="Grimwood J."/>
            <person name="Bruce D."/>
            <person name="Barry K."/>
            <person name="Shu S."/>
            <person name="Lindquist E."/>
            <person name="Wang M."/>
            <person name="Pitluck S."/>
            <person name="Vogel J.P."/>
            <person name="Garvin D.F."/>
            <person name="Mockler T.C."/>
            <person name="Schmutz J."/>
            <person name="Rokhsar D."/>
            <person name="Bevan M.W."/>
        </authorList>
    </citation>
    <scope>NUCLEOTIDE SEQUENCE</scope>
    <source>
        <strain evidence="2">Bd21</strain>
    </source>
</reference>
<dbReference type="EnsemblPlants" id="PNT67945">
    <property type="protein sequence ID" value="PNT67945"/>
    <property type="gene ID" value="BRADI_3g34102v3"/>
</dbReference>
<sequence>PGSVTWHPGRFSLPSLSPQLINPLSPSSPLPHDPLLSRISPLLSPTISLLQPPCTALSPLSTPPASHYSHTSLCSRAPWPPCPAPTRMSALPSPMDGPDPAAMGPSPPDPGVLGPVSTGSGRRWVCLHPIQAPLGFAARRRNLGKFFSFSRFCYFILSLSLSLSGGRPAPGRKWQRPPSTASASTLASPPVDLFLNKYSL</sequence>
<evidence type="ECO:0000256" key="1">
    <source>
        <dbReference type="SAM" id="MobiDB-lite"/>
    </source>
</evidence>
<feature type="compositionally biased region" description="Low complexity" evidence="1">
    <location>
        <begin position="177"/>
        <end position="186"/>
    </location>
</feature>
<dbReference type="AlphaFoldDB" id="A0A2K2D0Z9"/>
<dbReference type="EnsemblPlants" id="PNT67944">
    <property type="protein sequence ID" value="PNT67944"/>
    <property type="gene ID" value="BRADI_3g34102v3"/>
</dbReference>
<proteinExistence type="predicted"/>
<feature type="non-terminal residue" evidence="2">
    <location>
        <position position="1"/>
    </location>
</feature>
<dbReference type="EnsemblPlants" id="PNT67943">
    <property type="protein sequence ID" value="PNT67943"/>
    <property type="gene ID" value="BRADI_3g34102v3"/>
</dbReference>
<accession>A0A2K2D0Z9</accession>
<reference evidence="3" key="3">
    <citation type="submission" date="2018-08" db="UniProtKB">
        <authorList>
            <consortium name="EnsemblPlants"/>
        </authorList>
    </citation>
    <scope>IDENTIFICATION</scope>
    <source>
        <strain evidence="3">cv. Bd21</strain>
    </source>
</reference>
<dbReference type="Gramene" id="PNT67943">
    <property type="protein sequence ID" value="PNT67943"/>
    <property type="gene ID" value="BRADI_3g34102v3"/>
</dbReference>
<gene>
    <name evidence="2" type="ORF">BRADI_3g34102v3</name>
</gene>
<name>A0A2K2D0Z9_BRADI</name>
<protein>
    <submittedName>
        <fullName evidence="2 3">Uncharacterized protein</fullName>
    </submittedName>
</protein>
<dbReference type="Gramene" id="PNT67945">
    <property type="protein sequence ID" value="PNT67945"/>
    <property type="gene ID" value="BRADI_3g34102v3"/>
</dbReference>
<dbReference type="InParanoid" id="A0A2K2D0Z9"/>
<dbReference type="EMBL" id="CM000882">
    <property type="protein sequence ID" value="PNT67945.1"/>
    <property type="molecule type" value="Genomic_DNA"/>
</dbReference>
<reference evidence="2 3" key="1">
    <citation type="journal article" date="2010" name="Nature">
        <title>Genome sequencing and analysis of the model grass Brachypodium distachyon.</title>
        <authorList>
            <consortium name="International Brachypodium Initiative"/>
        </authorList>
    </citation>
    <scope>NUCLEOTIDE SEQUENCE [LARGE SCALE GENOMIC DNA]</scope>
    <source>
        <strain evidence="2 3">Bd21</strain>
    </source>
</reference>
<evidence type="ECO:0000313" key="3">
    <source>
        <dbReference type="EnsemblPlants" id="PNT67943"/>
    </source>
</evidence>
<keyword evidence="4" id="KW-1185">Reference proteome</keyword>
<dbReference type="EMBL" id="CM000882">
    <property type="protein sequence ID" value="PNT67943.1"/>
    <property type="molecule type" value="Genomic_DNA"/>
</dbReference>
<evidence type="ECO:0000313" key="4">
    <source>
        <dbReference type="Proteomes" id="UP000008810"/>
    </source>
</evidence>